<evidence type="ECO:0000259" key="6">
    <source>
        <dbReference type="PROSITE" id="PS51380"/>
    </source>
</evidence>
<dbReference type="InterPro" id="IPR004342">
    <property type="entry name" value="EXS_C"/>
</dbReference>
<keyword evidence="8" id="KW-1185">Reference proteome</keyword>
<reference evidence="7" key="1">
    <citation type="journal article" date="2020" name="Stud. Mycol.">
        <title>101 Dothideomycetes genomes: a test case for predicting lifestyles and emergence of pathogens.</title>
        <authorList>
            <person name="Haridas S."/>
            <person name="Albert R."/>
            <person name="Binder M."/>
            <person name="Bloem J."/>
            <person name="Labutti K."/>
            <person name="Salamov A."/>
            <person name="Andreopoulos B."/>
            <person name="Baker S."/>
            <person name="Barry K."/>
            <person name="Bills G."/>
            <person name="Bluhm B."/>
            <person name="Cannon C."/>
            <person name="Castanera R."/>
            <person name="Culley D."/>
            <person name="Daum C."/>
            <person name="Ezra D."/>
            <person name="Gonzalez J."/>
            <person name="Henrissat B."/>
            <person name="Kuo A."/>
            <person name="Liang C."/>
            <person name="Lipzen A."/>
            <person name="Lutzoni F."/>
            <person name="Magnuson J."/>
            <person name="Mondo S."/>
            <person name="Nolan M."/>
            <person name="Ohm R."/>
            <person name="Pangilinan J."/>
            <person name="Park H.-J."/>
            <person name="Ramirez L."/>
            <person name="Alfaro M."/>
            <person name="Sun H."/>
            <person name="Tritt A."/>
            <person name="Yoshinaga Y."/>
            <person name="Zwiers L.-H."/>
            <person name="Turgeon B."/>
            <person name="Goodwin S."/>
            <person name="Spatafora J."/>
            <person name="Crous P."/>
            <person name="Grigoriev I."/>
        </authorList>
    </citation>
    <scope>NUCLEOTIDE SEQUENCE</scope>
    <source>
        <strain evidence="7">CBS 133067</strain>
    </source>
</reference>
<feature type="transmembrane region" description="Helical" evidence="5">
    <location>
        <begin position="277"/>
        <end position="295"/>
    </location>
</feature>
<organism evidence="7 8">
    <name type="scientific">Rhizodiscina lignyota</name>
    <dbReference type="NCBI Taxonomy" id="1504668"/>
    <lineage>
        <taxon>Eukaryota</taxon>
        <taxon>Fungi</taxon>
        <taxon>Dikarya</taxon>
        <taxon>Ascomycota</taxon>
        <taxon>Pezizomycotina</taxon>
        <taxon>Dothideomycetes</taxon>
        <taxon>Pleosporomycetidae</taxon>
        <taxon>Aulographales</taxon>
        <taxon>Rhizodiscinaceae</taxon>
        <taxon>Rhizodiscina</taxon>
    </lineage>
</organism>
<dbReference type="Pfam" id="PF03124">
    <property type="entry name" value="EXS"/>
    <property type="match status" value="1"/>
</dbReference>
<accession>A0A9P4IG39</accession>
<sequence>MDGDPAVEPELDSFSLFLPLPYRVALIIVLGVWAWGANLHYLSLLRIDVPTLIRYPSRPSPTLPSHHLSTYRLATLLTIPFASSLLLFWIVTRGNSSAVLSWELLPNLYLLVLLVCFLLPFHIFSGGGRWRTLTTLKRISIGGIAEAQDGKFGDVLLADALTSYAKVLGDLFVTLCMFFSRGKSSTARPDRHCGGMIMVPLIISIPSMIRLRQCLIEYGRVRKANRKGAMGGNVSQGWGGQHLANALKYSTAFPVIILSALQRGYDPAKMGMTEAGLFRLWMFFVFLNSFYSFYWDVAKDWDLTLFSSAAERNDPEHPWALRRHRYFSDNNIYYGVIVLDLLLRCTWSFKLSPHLDHFNDLEGGIFLMELLEVFRRWIWIFFRVEAEWVRNNRGPAPDDVLLGDLSNKYDED</sequence>
<name>A0A9P4IG39_9PEZI</name>
<feature type="transmembrane region" description="Helical" evidence="5">
    <location>
        <begin position="73"/>
        <end position="92"/>
    </location>
</feature>
<dbReference type="PROSITE" id="PS51380">
    <property type="entry name" value="EXS"/>
    <property type="match status" value="1"/>
</dbReference>
<evidence type="ECO:0000313" key="8">
    <source>
        <dbReference type="Proteomes" id="UP000799772"/>
    </source>
</evidence>
<keyword evidence="2 5" id="KW-0812">Transmembrane</keyword>
<dbReference type="AlphaFoldDB" id="A0A9P4IG39"/>
<comment type="subcellular location">
    <subcellularLocation>
        <location evidence="1">Membrane</location>
        <topology evidence="1">Multi-pass membrane protein</topology>
    </subcellularLocation>
</comment>
<dbReference type="GO" id="GO:0016020">
    <property type="term" value="C:membrane"/>
    <property type="evidence" value="ECO:0007669"/>
    <property type="project" value="UniProtKB-SubCell"/>
</dbReference>
<dbReference type="EMBL" id="ML978126">
    <property type="protein sequence ID" value="KAF2098655.1"/>
    <property type="molecule type" value="Genomic_DNA"/>
</dbReference>
<dbReference type="PANTHER" id="PTHR10783">
    <property type="entry name" value="XENOTROPIC AND POLYTROPIC RETROVIRUS RECEPTOR 1-RELATED"/>
    <property type="match status" value="1"/>
</dbReference>
<keyword evidence="3 5" id="KW-1133">Transmembrane helix</keyword>
<proteinExistence type="predicted"/>
<feature type="transmembrane region" description="Helical" evidence="5">
    <location>
        <begin position="20"/>
        <end position="44"/>
    </location>
</feature>
<dbReference type="OrthoDB" id="2159384at2759"/>
<evidence type="ECO:0000313" key="7">
    <source>
        <dbReference type="EMBL" id="KAF2098655.1"/>
    </source>
</evidence>
<protein>
    <submittedName>
        <fullName evidence="7">EXS-domain-containing protein</fullName>
    </submittedName>
</protein>
<evidence type="ECO:0000256" key="4">
    <source>
        <dbReference type="ARBA" id="ARBA00023136"/>
    </source>
</evidence>
<dbReference type="Proteomes" id="UP000799772">
    <property type="component" value="Unassembled WGS sequence"/>
</dbReference>
<dbReference type="GO" id="GO:0005737">
    <property type="term" value="C:cytoplasm"/>
    <property type="evidence" value="ECO:0007669"/>
    <property type="project" value="TreeGrafter"/>
</dbReference>
<gene>
    <name evidence="7" type="ORF">NA57DRAFT_39408</name>
</gene>
<feature type="transmembrane region" description="Helical" evidence="5">
    <location>
        <begin position="104"/>
        <end position="124"/>
    </location>
</feature>
<evidence type="ECO:0000256" key="3">
    <source>
        <dbReference type="ARBA" id="ARBA00022989"/>
    </source>
</evidence>
<evidence type="ECO:0000256" key="1">
    <source>
        <dbReference type="ARBA" id="ARBA00004141"/>
    </source>
</evidence>
<comment type="caution">
    <text evidence="7">The sequence shown here is derived from an EMBL/GenBank/DDBJ whole genome shotgun (WGS) entry which is preliminary data.</text>
</comment>
<dbReference type="PANTHER" id="PTHR10783:SF46">
    <property type="entry name" value="PROTEIN ERD1 HOMOLOG 2"/>
    <property type="match status" value="1"/>
</dbReference>
<evidence type="ECO:0000256" key="5">
    <source>
        <dbReference type="SAM" id="Phobius"/>
    </source>
</evidence>
<keyword evidence="4 5" id="KW-0472">Membrane</keyword>
<evidence type="ECO:0000256" key="2">
    <source>
        <dbReference type="ARBA" id="ARBA00022692"/>
    </source>
</evidence>
<feature type="domain" description="EXS" evidence="6">
    <location>
        <begin position="190"/>
        <end position="412"/>
    </location>
</feature>